<dbReference type="Proteomes" id="UP000694558">
    <property type="component" value="Chromosome 19"/>
</dbReference>
<dbReference type="GO" id="GO:0006355">
    <property type="term" value="P:regulation of DNA-templated transcription"/>
    <property type="evidence" value="ECO:0007669"/>
    <property type="project" value="TreeGrafter"/>
</dbReference>
<gene>
    <name evidence="4" type="primary">atf7ip2</name>
</gene>
<proteinExistence type="predicted"/>
<feature type="domain" description="Activating transcription factor 7-interacting protein Fn3" evidence="3">
    <location>
        <begin position="313"/>
        <end position="415"/>
    </location>
</feature>
<evidence type="ECO:0000259" key="3">
    <source>
        <dbReference type="Pfam" id="PF16794"/>
    </source>
</evidence>
<dbReference type="Pfam" id="PF16794">
    <property type="entry name" value="fn3_4"/>
    <property type="match status" value="1"/>
</dbReference>
<dbReference type="PANTHER" id="PTHR23210:SF26">
    <property type="entry name" value="ACTIVATING TRANSCRIPTION FACTOR 7-INTERACTING PROTEIN 1"/>
    <property type="match status" value="1"/>
</dbReference>
<dbReference type="InterPro" id="IPR026085">
    <property type="entry name" value="ATF7-int"/>
</dbReference>
<dbReference type="Ensembl" id="ENSSMAT00000014192.2">
    <property type="protein sequence ID" value="ENSSMAP00000014006.2"/>
    <property type="gene ID" value="ENSSMAG00000008572.2"/>
</dbReference>
<accession>A0A8D3A812</accession>
<reference evidence="4" key="1">
    <citation type="submission" date="2023-05" db="EMBL/GenBank/DDBJ databases">
        <title>High-quality long-read genome of Scophthalmus maximus.</title>
        <authorList>
            <person name="Lien S."/>
            <person name="Martinez P."/>
        </authorList>
    </citation>
    <scope>NUCLEOTIDE SEQUENCE [LARGE SCALE GENOMIC DNA]</scope>
</reference>
<evidence type="ECO:0000256" key="2">
    <source>
        <dbReference type="SAM" id="MobiDB-lite"/>
    </source>
</evidence>
<evidence type="ECO:0000313" key="5">
    <source>
        <dbReference type="Proteomes" id="UP000694558"/>
    </source>
</evidence>
<feature type="region of interest" description="Disordered" evidence="2">
    <location>
        <begin position="236"/>
        <end position="291"/>
    </location>
</feature>
<dbReference type="GO" id="GO:0005634">
    <property type="term" value="C:nucleus"/>
    <property type="evidence" value="ECO:0007669"/>
    <property type="project" value="TreeGrafter"/>
</dbReference>
<feature type="compositionally biased region" description="Basic and acidic residues" evidence="2">
    <location>
        <begin position="250"/>
        <end position="259"/>
    </location>
</feature>
<feature type="coiled-coil region" evidence="1">
    <location>
        <begin position="207"/>
        <end position="234"/>
    </location>
</feature>
<name>A0A8D3A812_SCOMX</name>
<reference evidence="4" key="2">
    <citation type="submission" date="2025-08" db="UniProtKB">
        <authorList>
            <consortium name="Ensembl"/>
        </authorList>
    </citation>
    <scope>IDENTIFICATION</scope>
</reference>
<dbReference type="GeneTree" id="ENSGT00940000173497"/>
<evidence type="ECO:0000256" key="1">
    <source>
        <dbReference type="SAM" id="Coils"/>
    </source>
</evidence>
<sequence length="423" mass="46771">MAEVQDEGFPAGDSVNRSSRATKRTRMSQKLTCTSRKRARVDIGLAYERWREVKATEGLRSDAEVAQCLLDEMKRLPSTPTSSGANHKKIKVSQSEVQTLIEQEVHSAVKTNETKLQCLIETIENLDRGVDFECTIQKLETRINTLTKRTEAALAHMTKTQKKSQHPSPVNVDIIRIDSEDEAVETVSQSKESMDRTGKSGEFLQVMETTKEEMMKMRADNEAWEAAMEDLREISAPPVPTPQGSPECNKNVDKSRTTEEPEAATMRVESPSSGRDNIPKHTGSGQRNVKLLYPPLPSTTVPSVLDSEAASFNIPQGPEVHLALIRDPPGLSVLWKVVEEDPCAPPMDSYSIFMTSEKVKGSGVFRKWKMLGEVKAITLPMCVMVTKYKPGHKVCVAVVGKDTFGRWGPYSKVVTAAIPASLG</sequence>
<dbReference type="AlphaFoldDB" id="A0A8D3A812"/>
<keyword evidence="1" id="KW-0175">Coiled coil</keyword>
<dbReference type="GO" id="GO:0003712">
    <property type="term" value="F:transcription coregulator activity"/>
    <property type="evidence" value="ECO:0007669"/>
    <property type="project" value="TreeGrafter"/>
</dbReference>
<feature type="region of interest" description="Disordered" evidence="2">
    <location>
        <begin position="1"/>
        <end position="33"/>
    </location>
</feature>
<dbReference type="GO" id="GO:0005667">
    <property type="term" value="C:transcription regulator complex"/>
    <property type="evidence" value="ECO:0007669"/>
    <property type="project" value="TreeGrafter"/>
</dbReference>
<protein>
    <recommendedName>
        <fullName evidence="3">Activating transcription factor 7-interacting protein Fn3 domain-containing protein</fullName>
    </recommendedName>
</protein>
<dbReference type="PANTHER" id="PTHR23210">
    <property type="entry name" value="ACTIVATING TRANSCRIPTION FACTOR 7 INTERACTING PROTEIN"/>
    <property type="match status" value="1"/>
</dbReference>
<organism evidence="4 5">
    <name type="scientific">Scophthalmus maximus</name>
    <name type="common">Turbot</name>
    <name type="synonym">Psetta maxima</name>
    <dbReference type="NCBI Taxonomy" id="52904"/>
    <lineage>
        <taxon>Eukaryota</taxon>
        <taxon>Metazoa</taxon>
        <taxon>Chordata</taxon>
        <taxon>Craniata</taxon>
        <taxon>Vertebrata</taxon>
        <taxon>Euteleostomi</taxon>
        <taxon>Actinopterygii</taxon>
        <taxon>Neopterygii</taxon>
        <taxon>Teleostei</taxon>
        <taxon>Neoteleostei</taxon>
        <taxon>Acanthomorphata</taxon>
        <taxon>Carangaria</taxon>
        <taxon>Pleuronectiformes</taxon>
        <taxon>Pleuronectoidei</taxon>
        <taxon>Scophthalmidae</taxon>
        <taxon>Scophthalmus</taxon>
    </lineage>
</organism>
<evidence type="ECO:0000313" key="4">
    <source>
        <dbReference type="Ensembl" id="ENSSMAP00000014006.2"/>
    </source>
</evidence>
<dbReference type="InterPro" id="IPR056565">
    <property type="entry name" value="Fn3_ATF7IP"/>
</dbReference>